<comment type="similarity">
    <text evidence="2">Belongs to the prominin family.</text>
</comment>
<keyword evidence="4 7" id="KW-1133">Transmembrane helix</keyword>
<dbReference type="HOGENOM" id="CLU_402959_0_0_1"/>
<keyword evidence="3 7" id="KW-0812">Transmembrane</keyword>
<dbReference type="PANTHER" id="PTHR11238:SF9">
    <property type="entry name" value="PROMININ, ISOFORM D"/>
    <property type="match status" value="1"/>
</dbReference>
<keyword evidence="6" id="KW-0325">Glycoprotein</keyword>
<proteinExistence type="inferred from homology"/>
<dbReference type="EMBL" id="CH480838">
    <property type="protein sequence ID" value="EDW49182.1"/>
    <property type="molecule type" value="Genomic_DNA"/>
</dbReference>
<name>B4IHF8_DROSE</name>
<dbReference type="Proteomes" id="UP000001292">
    <property type="component" value="Unassembled WGS sequence"/>
</dbReference>
<accession>B4IHF8</accession>
<keyword evidence="5 7" id="KW-0472">Membrane</keyword>
<protein>
    <submittedName>
        <fullName evidence="8">GM11837</fullName>
    </submittedName>
</protein>
<dbReference type="OMA" id="YDDDYNM"/>
<reference evidence="8 9" key="1">
    <citation type="journal article" date="2007" name="Nature">
        <title>Evolution of genes and genomes on the Drosophila phylogeny.</title>
        <authorList>
            <consortium name="Drosophila 12 Genomes Consortium"/>
            <person name="Clark A.G."/>
            <person name="Eisen M.B."/>
            <person name="Smith D.R."/>
            <person name="Bergman C.M."/>
            <person name="Oliver B."/>
            <person name="Markow T.A."/>
            <person name="Kaufman T.C."/>
            <person name="Kellis M."/>
            <person name="Gelbart W."/>
            <person name="Iyer V.N."/>
            <person name="Pollard D.A."/>
            <person name="Sackton T.B."/>
            <person name="Larracuente A.M."/>
            <person name="Singh N.D."/>
            <person name="Abad J.P."/>
            <person name="Abt D.N."/>
            <person name="Adryan B."/>
            <person name="Aguade M."/>
            <person name="Akashi H."/>
            <person name="Anderson W.W."/>
            <person name="Aquadro C.F."/>
            <person name="Ardell D.H."/>
            <person name="Arguello R."/>
            <person name="Artieri C.G."/>
            <person name="Barbash D.A."/>
            <person name="Barker D."/>
            <person name="Barsanti P."/>
            <person name="Batterham P."/>
            <person name="Batzoglou S."/>
            <person name="Begun D."/>
            <person name="Bhutkar A."/>
            <person name="Blanco E."/>
            <person name="Bosak S.A."/>
            <person name="Bradley R.K."/>
            <person name="Brand A.D."/>
            <person name="Brent M.R."/>
            <person name="Brooks A.N."/>
            <person name="Brown R.H."/>
            <person name="Butlin R.K."/>
            <person name="Caggese C."/>
            <person name="Calvi B.R."/>
            <person name="Bernardo de Carvalho A."/>
            <person name="Caspi A."/>
            <person name="Castrezana S."/>
            <person name="Celniker S.E."/>
            <person name="Chang J.L."/>
            <person name="Chapple C."/>
            <person name="Chatterji S."/>
            <person name="Chinwalla A."/>
            <person name="Civetta A."/>
            <person name="Clifton S.W."/>
            <person name="Comeron J.M."/>
            <person name="Costello J.C."/>
            <person name="Coyne J.A."/>
            <person name="Daub J."/>
            <person name="David R.G."/>
            <person name="Delcher A.L."/>
            <person name="Delehaunty K."/>
            <person name="Do C.B."/>
            <person name="Ebling H."/>
            <person name="Edwards K."/>
            <person name="Eickbush T."/>
            <person name="Evans J.D."/>
            <person name="Filipski A."/>
            <person name="Findeiss S."/>
            <person name="Freyhult E."/>
            <person name="Fulton L."/>
            <person name="Fulton R."/>
            <person name="Garcia A.C."/>
            <person name="Gardiner A."/>
            <person name="Garfield D.A."/>
            <person name="Garvin B.E."/>
            <person name="Gibson G."/>
            <person name="Gilbert D."/>
            <person name="Gnerre S."/>
            <person name="Godfrey J."/>
            <person name="Good R."/>
            <person name="Gotea V."/>
            <person name="Gravely B."/>
            <person name="Greenberg A.J."/>
            <person name="Griffiths-Jones S."/>
            <person name="Gross S."/>
            <person name="Guigo R."/>
            <person name="Gustafson E.A."/>
            <person name="Haerty W."/>
            <person name="Hahn M.W."/>
            <person name="Halligan D.L."/>
            <person name="Halpern A.L."/>
            <person name="Halter G.M."/>
            <person name="Han M.V."/>
            <person name="Heger A."/>
            <person name="Hillier L."/>
            <person name="Hinrichs A.S."/>
            <person name="Holmes I."/>
            <person name="Hoskins R.A."/>
            <person name="Hubisz M.J."/>
            <person name="Hultmark D."/>
            <person name="Huntley M.A."/>
            <person name="Jaffe D.B."/>
            <person name="Jagadeeshan S."/>
            <person name="Jeck W.R."/>
            <person name="Johnson J."/>
            <person name="Jones C.D."/>
            <person name="Jordan W.C."/>
            <person name="Karpen G.H."/>
            <person name="Kataoka E."/>
            <person name="Keightley P.D."/>
            <person name="Kheradpour P."/>
            <person name="Kirkness E.F."/>
            <person name="Koerich L.B."/>
            <person name="Kristiansen K."/>
            <person name="Kudrna D."/>
            <person name="Kulathinal R.J."/>
            <person name="Kumar S."/>
            <person name="Kwok R."/>
            <person name="Lander E."/>
            <person name="Langley C.H."/>
            <person name="Lapoint R."/>
            <person name="Lazzaro B.P."/>
            <person name="Lee S.J."/>
            <person name="Levesque L."/>
            <person name="Li R."/>
            <person name="Lin C.F."/>
            <person name="Lin M.F."/>
            <person name="Lindblad-Toh K."/>
            <person name="Llopart A."/>
            <person name="Long M."/>
            <person name="Low L."/>
            <person name="Lozovsky E."/>
            <person name="Lu J."/>
            <person name="Luo M."/>
            <person name="Machado C.A."/>
            <person name="Makalowski W."/>
            <person name="Marzo M."/>
            <person name="Matsuda M."/>
            <person name="Matzkin L."/>
            <person name="McAllister B."/>
            <person name="McBride C.S."/>
            <person name="McKernan B."/>
            <person name="McKernan K."/>
            <person name="Mendez-Lago M."/>
            <person name="Minx P."/>
            <person name="Mollenhauer M.U."/>
            <person name="Montooth K."/>
            <person name="Mount S.M."/>
            <person name="Mu X."/>
            <person name="Myers E."/>
            <person name="Negre B."/>
            <person name="Newfeld S."/>
            <person name="Nielsen R."/>
            <person name="Noor M.A."/>
            <person name="O'Grady P."/>
            <person name="Pachter L."/>
            <person name="Papaceit M."/>
            <person name="Parisi M.J."/>
            <person name="Parisi M."/>
            <person name="Parts L."/>
            <person name="Pedersen J.S."/>
            <person name="Pesole G."/>
            <person name="Phillippy A.M."/>
            <person name="Ponting C.P."/>
            <person name="Pop M."/>
            <person name="Porcelli D."/>
            <person name="Powell J.R."/>
            <person name="Prohaska S."/>
            <person name="Pruitt K."/>
            <person name="Puig M."/>
            <person name="Quesneville H."/>
            <person name="Ram K.R."/>
            <person name="Rand D."/>
            <person name="Rasmussen M.D."/>
            <person name="Reed L.K."/>
            <person name="Reenan R."/>
            <person name="Reily A."/>
            <person name="Remington K.A."/>
            <person name="Rieger T.T."/>
            <person name="Ritchie M.G."/>
            <person name="Robin C."/>
            <person name="Rogers Y.H."/>
            <person name="Rohde C."/>
            <person name="Rozas J."/>
            <person name="Rubenfield M.J."/>
            <person name="Ruiz A."/>
            <person name="Russo S."/>
            <person name="Salzberg S.L."/>
            <person name="Sanchez-Gracia A."/>
            <person name="Saranga D.J."/>
            <person name="Sato H."/>
            <person name="Schaeffer S.W."/>
            <person name="Schatz M.C."/>
            <person name="Schlenke T."/>
            <person name="Schwartz R."/>
            <person name="Segarra C."/>
            <person name="Singh R.S."/>
            <person name="Sirot L."/>
            <person name="Sirota M."/>
            <person name="Sisneros N.B."/>
            <person name="Smith C.D."/>
            <person name="Smith T.F."/>
            <person name="Spieth J."/>
            <person name="Stage D.E."/>
            <person name="Stark A."/>
            <person name="Stephan W."/>
            <person name="Strausberg R.L."/>
            <person name="Strempel S."/>
            <person name="Sturgill D."/>
            <person name="Sutton G."/>
            <person name="Sutton G.G."/>
            <person name="Tao W."/>
            <person name="Teichmann S."/>
            <person name="Tobari Y.N."/>
            <person name="Tomimura Y."/>
            <person name="Tsolas J.M."/>
            <person name="Valente V.L."/>
            <person name="Venter E."/>
            <person name="Venter J.C."/>
            <person name="Vicario S."/>
            <person name="Vieira F.G."/>
            <person name="Vilella A.J."/>
            <person name="Villasante A."/>
            <person name="Walenz B."/>
            <person name="Wang J."/>
            <person name="Wasserman M."/>
            <person name="Watts T."/>
            <person name="Wilson D."/>
            <person name="Wilson R.K."/>
            <person name="Wing R.A."/>
            <person name="Wolfner M.F."/>
            <person name="Wong A."/>
            <person name="Wong G.K."/>
            <person name="Wu C.I."/>
            <person name="Wu G."/>
            <person name="Yamamoto D."/>
            <person name="Yang H.P."/>
            <person name="Yang S.P."/>
            <person name="Yorke J.A."/>
            <person name="Yoshida K."/>
            <person name="Zdobnov E."/>
            <person name="Zhang P."/>
            <person name="Zhang Y."/>
            <person name="Zimin A.V."/>
            <person name="Baldwin J."/>
            <person name="Abdouelleil A."/>
            <person name="Abdulkadir J."/>
            <person name="Abebe A."/>
            <person name="Abera B."/>
            <person name="Abreu J."/>
            <person name="Acer S.C."/>
            <person name="Aftuck L."/>
            <person name="Alexander A."/>
            <person name="An P."/>
            <person name="Anderson E."/>
            <person name="Anderson S."/>
            <person name="Arachi H."/>
            <person name="Azer M."/>
            <person name="Bachantsang P."/>
            <person name="Barry A."/>
            <person name="Bayul T."/>
            <person name="Berlin A."/>
            <person name="Bessette D."/>
            <person name="Bloom T."/>
            <person name="Blye J."/>
            <person name="Boguslavskiy L."/>
            <person name="Bonnet C."/>
            <person name="Boukhgalter B."/>
            <person name="Bourzgui I."/>
            <person name="Brown A."/>
            <person name="Cahill P."/>
            <person name="Channer S."/>
            <person name="Cheshatsang Y."/>
            <person name="Chuda L."/>
            <person name="Citroen M."/>
            <person name="Collymore A."/>
            <person name="Cooke P."/>
            <person name="Costello M."/>
            <person name="D'Aco K."/>
            <person name="Daza R."/>
            <person name="De Haan G."/>
            <person name="DeGray S."/>
            <person name="DeMaso C."/>
            <person name="Dhargay N."/>
            <person name="Dooley K."/>
            <person name="Dooley E."/>
            <person name="Doricent M."/>
            <person name="Dorje P."/>
            <person name="Dorjee K."/>
            <person name="Dupes A."/>
            <person name="Elong R."/>
            <person name="Falk J."/>
            <person name="Farina A."/>
            <person name="Faro S."/>
            <person name="Ferguson D."/>
            <person name="Fisher S."/>
            <person name="Foley C.D."/>
            <person name="Franke A."/>
            <person name="Friedrich D."/>
            <person name="Gadbois L."/>
            <person name="Gearin G."/>
            <person name="Gearin C.R."/>
            <person name="Giannoukos G."/>
            <person name="Goode T."/>
            <person name="Graham J."/>
            <person name="Grandbois E."/>
            <person name="Grewal S."/>
            <person name="Gyaltsen K."/>
            <person name="Hafez N."/>
            <person name="Hagos B."/>
            <person name="Hall J."/>
            <person name="Henson C."/>
            <person name="Hollinger A."/>
            <person name="Honan T."/>
            <person name="Huard M.D."/>
            <person name="Hughes L."/>
            <person name="Hurhula B."/>
            <person name="Husby M.E."/>
            <person name="Kamat A."/>
            <person name="Kanga B."/>
            <person name="Kashin S."/>
            <person name="Khazanovich D."/>
            <person name="Kisner P."/>
            <person name="Lance K."/>
            <person name="Lara M."/>
            <person name="Lee W."/>
            <person name="Lennon N."/>
            <person name="Letendre F."/>
            <person name="LeVine R."/>
            <person name="Lipovsky A."/>
            <person name="Liu X."/>
            <person name="Liu J."/>
            <person name="Liu S."/>
            <person name="Lokyitsang T."/>
            <person name="Lokyitsang Y."/>
            <person name="Lubonja R."/>
            <person name="Lui A."/>
            <person name="MacDonald P."/>
            <person name="Magnisalis V."/>
            <person name="Maru K."/>
            <person name="Matthews C."/>
            <person name="McCusker W."/>
            <person name="McDonough S."/>
            <person name="Mehta T."/>
            <person name="Meldrim J."/>
            <person name="Meneus L."/>
            <person name="Mihai O."/>
            <person name="Mihalev A."/>
            <person name="Mihova T."/>
            <person name="Mittelman R."/>
            <person name="Mlenga V."/>
            <person name="Montmayeur A."/>
            <person name="Mulrain L."/>
            <person name="Navidi A."/>
            <person name="Naylor J."/>
            <person name="Negash T."/>
            <person name="Nguyen T."/>
            <person name="Nguyen N."/>
            <person name="Nicol R."/>
            <person name="Norbu C."/>
            <person name="Norbu N."/>
            <person name="Novod N."/>
            <person name="O'Neill B."/>
            <person name="Osman S."/>
            <person name="Markiewicz E."/>
            <person name="Oyono O.L."/>
            <person name="Patti C."/>
            <person name="Phunkhang P."/>
            <person name="Pierre F."/>
            <person name="Priest M."/>
            <person name="Raghuraman S."/>
            <person name="Rege F."/>
            <person name="Reyes R."/>
            <person name="Rise C."/>
            <person name="Rogov P."/>
            <person name="Ross K."/>
            <person name="Ryan E."/>
            <person name="Settipalli S."/>
            <person name="Shea T."/>
            <person name="Sherpa N."/>
            <person name="Shi L."/>
            <person name="Shih D."/>
            <person name="Sparrow T."/>
            <person name="Spaulding J."/>
            <person name="Stalker J."/>
            <person name="Stange-Thomann N."/>
            <person name="Stavropoulos S."/>
            <person name="Stone C."/>
            <person name="Strader C."/>
            <person name="Tesfaye S."/>
            <person name="Thomson T."/>
            <person name="Thoulutsang Y."/>
            <person name="Thoulutsang D."/>
            <person name="Topham K."/>
            <person name="Topping I."/>
            <person name="Tsamla T."/>
            <person name="Vassiliev H."/>
            <person name="Vo A."/>
            <person name="Wangchuk T."/>
            <person name="Wangdi T."/>
            <person name="Weiand M."/>
            <person name="Wilkinson J."/>
            <person name="Wilson A."/>
            <person name="Yadav S."/>
            <person name="Young G."/>
            <person name="Yu Q."/>
            <person name="Zembek L."/>
            <person name="Zhong D."/>
            <person name="Zimmer A."/>
            <person name="Zwirko Z."/>
            <person name="Jaffe D.B."/>
            <person name="Alvarez P."/>
            <person name="Brockman W."/>
            <person name="Butler J."/>
            <person name="Chin C."/>
            <person name="Gnerre S."/>
            <person name="Grabherr M."/>
            <person name="Kleber M."/>
            <person name="Mauceli E."/>
            <person name="MacCallum I."/>
        </authorList>
    </citation>
    <scope>NUCLEOTIDE SEQUENCE [LARGE SCALE GENOMIC DNA]</scope>
    <source>
        <strain evidence="9">Rob3c / Tucson 14021-0248.25</strain>
    </source>
</reference>
<evidence type="ECO:0000256" key="2">
    <source>
        <dbReference type="ARBA" id="ARBA00006058"/>
    </source>
</evidence>
<dbReference type="GO" id="GO:0016020">
    <property type="term" value="C:membrane"/>
    <property type="evidence" value="ECO:0007669"/>
    <property type="project" value="UniProtKB-SubCell"/>
</dbReference>
<evidence type="ECO:0000313" key="8">
    <source>
        <dbReference type="EMBL" id="EDW49182.1"/>
    </source>
</evidence>
<keyword evidence="9" id="KW-1185">Reference proteome</keyword>
<evidence type="ECO:0000256" key="4">
    <source>
        <dbReference type="ARBA" id="ARBA00022989"/>
    </source>
</evidence>
<evidence type="ECO:0000256" key="7">
    <source>
        <dbReference type="SAM" id="Phobius"/>
    </source>
</evidence>
<evidence type="ECO:0000313" key="9">
    <source>
        <dbReference type="Proteomes" id="UP000001292"/>
    </source>
</evidence>
<feature type="transmembrane region" description="Helical" evidence="7">
    <location>
        <begin position="456"/>
        <end position="482"/>
    </location>
</feature>
<feature type="transmembrane region" description="Helical" evidence="7">
    <location>
        <begin position="12"/>
        <end position="37"/>
    </location>
</feature>
<evidence type="ECO:0000256" key="5">
    <source>
        <dbReference type="ARBA" id="ARBA00023136"/>
    </source>
</evidence>
<dbReference type="AlphaFoldDB" id="B4IHF8"/>
<dbReference type="InterPro" id="IPR008795">
    <property type="entry name" value="Prominin"/>
</dbReference>
<evidence type="ECO:0000256" key="1">
    <source>
        <dbReference type="ARBA" id="ARBA00004141"/>
    </source>
</evidence>
<evidence type="ECO:0000256" key="6">
    <source>
        <dbReference type="ARBA" id="ARBA00023180"/>
    </source>
</evidence>
<feature type="transmembrane region" description="Helical" evidence="7">
    <location>
        <begin position="71"/>
        <end position="93"/>
    </location>
</feature>
<comment type="subcellular location">
    <subcellularLocation>
        <location evidence="1">Membrane</location>
        <topology evidence="1">Multi-pass membrane protein</topology>
    </subcellularLocation>
</comment>
<sequence>MDFASNAIKIESGFIALMSVFAILALVPLIATCAWCCGRRSTQEEVDHIRNAPCHIRDESLEESLRCRKSAGLVTLWVVFILLTLSDFSIFYANSRLSAGIEMTPEMVKSAVHDVEVFLKDTHLQIKQKLDNGFHVSVERVVKDLEDVDVLLGEPIQAEISAHTGLELAYDSLTTLSLGEYGWLSAPKRCPAKRWPCDCLLTDLTQIPPLVMHHHPSPNPSAHGSPNKTRYNNAANNNIFVHLSLSANAELIYRVLMLQETVGRALKLSQEAAARMEELQIQLSVLQRQCTYRDRPLCDTLRIRSFEENGVVDALKTLQEDQSIFRMRYLGEIEFGATVKNLTSEVGVSRSIFSNFPQQVKHDTAYERNYTLEQLASIRHRTTANAQQLTSTVNGLLRRLEDTWSSLEPAYNELKEWADAYWSVGWIAGTVIVWVMLFMLMSYCCFLCESNAKSGVVFFIAVMLICLASICLTIFGVFSLAVGGNAEVFVCRSLYDDDYNMLGKLLDKPGYAYAREPQTGIIGELLRPVGVNRSVVNLGLGQALRGCEQNQASYNVFQLDAFVNTSKISDLRQFPKVSTAIDAISVSGRTLLSLTQSVQNILENMLQTSSFNLTTYRSSVGAPTPEKDLATFIDQMQRVALQVSAAPPD</sequence>
<gene>
    <name evidence="8" type="primary">Dsec\GM11837</name>
    <name evidence="8" type="ORF">Dsec_GM11837</name>
</gene>
<dbReference type="PANTHER" id="PTHR11238">
    <property type="entry name" value="PROMININ ISOFORM D-RELATED"/>
    <property type="match status" value="1"/>
</dbReference>
<feature type="transmembrane region" description="Helical" evidence="7">
    <location>
        <begin position="420"/>
        <end position="444"/>
    </location>
</feature>
<dbReference type="Pfam" id="PF05478">
    <property type="entry name" value="Prominin"/>
    <property type="match status" value="2"/>
</dbReference>
<organism evidence="9">
    <name type="scientific">Drosophila sechellia</name>
    <name type="common">Fruit fly</name>
    <dbReference type="NCBI Taxonomy" id="7238"/>
    <lineage>
        <taxon>Eukaryota</taxon>
        <taxon>Metazoa</taxon>
        <taxon>Ecdysozoa</taxon>
        <taxon>Arthropoda</taxon>
        <taxon>Hexapoda</taxon>
        <taxon>Insecta</taxon>
        <taxon>Pterygota</taxon>
        <taxon>Neoptera</taxon>
        <taxon>Endopterygota</taxon>
        <taxon>Diptera</taxon>
        <taxon>Brachycera</taxon>
        <taxon>Muscomorpha</taxon>
        <taxon>Ephydroidea</taxon>
        <taxon>Drosophilidae</taxon>
        <taxon>Drosophila</taxon>
        <taxon>Sophophora</taxon>
    </lineage>
</organism>
<dbReference type="PhylomeDB" id="B4IHF8"/>
<evidence type="ECO:0000256" key="3">
    <source>
        <dbReference type="ARBA" id="ARBA00022692"/>
    </source>
</evidence>